<dbReference type="EMBL" id="KB870805">
    <property type="protein sequence ID" value="EOA39161.1"/>
    <property type="molecule type" value="Genomic_DNA"/>
</dbReference>
<proteinExistence type="inferred from homology"/>
<evidence type="ECO:0000256" key="2">
    <source>
        <dbReference type="ARBA" id="ARBA00022734"/>
    </source>
</evidence>
<organism evidence="4 5">
    <name type="scientific">Capsella rubella</name>
    <dbReference type="NCBI Taxonomy" id="81985"/>
    <lineage>
        <taxon>Eukaryota</taxon>
        <taxon>Viridiplantae</taxon>
        <taxon>Streptophyta</taxon>
        <taxon>Embryophyta</taxon>
        <taxon>Tracheophyta</taxon>
        <taxon>Spermatophyta</taxon>
        <taxon>Magnoliopsida</taxon>
        <taxon>eudicotyledons</taxon>
        <taxon>Gunneridae</taxon>
        <taxon>Pentapetalae</taxon>
        <taxon>rosids</taxon>
        <taxon>malvids</taxon>
        <taxon>Brassicales</taxon>
        <taxon>Brassicaceae</taxon>
        <taxon>Camelineae</taxon>
        <taxon>Capsella</taxon>
    </lineage>
</organism>
<dbReference type="Proteomes" id="UP000029121">
    <property type="component" value="Unassembled WGS sequence"/>
</dbReference>
<dbReference type="GO" id="GO:0030246">
    <property type="term" value="F:carbohydrate binding"/>
    <property type="evidence" value="ECO:0007669"/>
    <property type="project" value="UniProtKB-KW"/>
</dbReference>
<dbReference type="eggNOG" id="ENOG502SCUZ">
    <property type="taxonomic scope" value="Eukaryota"/>
</dbReference>
<dbReference type="AlphaFoldDB" id="R0GTN3"/>
<sequence>MSQKVVAQGGSGGVVWNDGINKGVTKVQVGKDDTCVTFVKFEYVKESSVESQEHGIICHQPEEFEVNYPNEYITSVEGTYARPVSNIVITSLVFKTSSGRTSWTFGNEKFVLANNGQKLVGFHGRSGLGIDALGAYFLSDSAALPKKLEAKGGPGGGIWDDKVYDDVSKVYVGTDGGCVTKVMFDYVKAGIPDTKAHGVLNEELQEFLLDPNEYITSVEGTYGRVARFGLPVITSLVFKTLTGRTSLTFGSKKFVLEDNGRQLVGFHGRSDTALDAIGAYFALTPNMSQAAK</sequence>
<evidence type="ECO:0000256" key="1">
    <source>
        <dbReference type="ARBA" id="ARBA00006568"/>
    </source>
</evidence>
<gene>
    <name evidence="4" type="ORF">CARUB_v10012110mg</name>
</gene>
<dbReference type="SMART" id="SM00915">
    <property type="entry name" value="Jacalin"/>
    <property type="match status" value="2"/>
</dbReference>
<dbReference type="Pfam" id="PF01419">
    <property type="entry name" value="Jacalin"/>
    <property type="match status" value="2"/>
</dbReference>
<dbReference type="SUPFAM" id="SSF51101">
    <property type="entry name" value="Mannose-binding lectins"/>
    <property type="match status" value="2"/>
</dbReference>
<feature type="domain" description="Jacalin-type lectin" evidence="3">
    <location>
        <begin position="2"/>
        <end position="139"/>
    </location>
</feature>
<feature type="domain" description="Jacalin-type lectin" evidence="3">
    <location>
        <begin position="145"/>
        <end position="283"/>
    </location>
</feature>
<keyword evidence="2" id="KW-0430">Lectin</keyword>
<dbReference type="PANTHER" id="PTHR47293:SF27">
    <property type="entry name" value="JACALIN-TYPE LECTIN DOMAIN-CONTAINING PROTEIN"/>
    <property type="match status" value="1"/>
</dbReference>
<dbReference type="STRING" id="81985.R0GTN3"/>
<evidence type="ECO:0000313" key="5">
    <source>
        <dbReference type="Proteomes" id="UP000029121"/>
    </source>
</evidence>
<dbReference type="InterPro" id="IPR001229">
    <property type="entry name" value="Jacalin-like_lectin_dom"/>
</dbReference>
<dbReference type="InterPro" id="IPR033734">
    <property type="entry name" value="Jacalin-like_lectin_dom_plant"/>
</dbReference>
<reference evidence="5" key="1">
    <citation type="journal article" date="2013" name="Nat. Genet.">
        <title>The Capsella rubella genome and the genomic consequences of rapid mating system evolution.</title>
        <authorList>
            <person name="Slotte T."/>
            <person name="Hazzouri K.M."/>
            <person name="Agren J.A."/>
            <person name="Koenig D."/>
            <person name="Maumus F."/>
            <person name="Guo Y.L."/>
            <person name="Steige K."/>
            <person name="Platts A.E."/>
            <person name="Escobar J.S."/>
            <person name="Newman L.K."/>
            <person name="Wang W."/>
            <person name="Mandakova T."/>
            <person name="Vello E."/>
            <person name="Smith L.M."/>
            <person name="Henz S.R."/>
            <person name="Steffen J."/>
            <person name="Takuno S."/>
            <person name="Brandvain Y."/>
            <person name="Coop G."/>
            <person name="Andolfatto P."/>
            <person name="Hu T.T."/>
            <person name="Blanchette M."/>
            <person name="Clark R.M."/>
            <person name="Quesneville H."/>
            <person name="Nordborg M."/>
            <person name="Gaut B.S."/>
            <person name="Lysak M.A."/>
            <person name="Jenkins J."/>
            <person name="Grimwood J."/>
            <person name="Chapman J."/>
            <person name="Prochnik S."/>
            <person name="Shu S."/>
            <person name="Rokhsar D."/>
            <person name="Schmutz J."/>
            <person name="Weigel D."/>
            <person name="Wright S.I."/>
        </authorList>
    </citation>
    <scope>NUCLEOTIDE SEQUENCE [LARGE SCALE GENOMIC DNA]</scope>
    <source>
        <strain evidence="5">cv. Monte Gargano</strain>
    </source>
</reference>
<dbReference type="PANTHER" id="PTHR47293">
    <property type="entry name" value="JACALIN-RELATED LECTIN 3"/>
    <property type="match status" value="1"/>
</dbReference>
<dbReference type="Gene3D" id="2.100.10.30">
    <property type="entry name" value="Jacalin-like lectin domain"/>
    <property type="match status" value="2"/>
</dbReference>
<dbReference type="PROSITE" id="PS51752">
    <property type="entry name" value="JACALIN_LECTIN"/>
    <property type="match status" value="2"/>
</dbReference>
<dbReference type="FunFam" id="2.100.10.30:FF:000001">
    <property type="entry name" value="Jacalin-related lectin 33"/>
    <property type="match status" value="2"/>
</dbReference>
<protein>
    <recommendedName>
        <fullName evidence="3">Jacalin-type lectin domain-containing protein</fullName>
    </recommendedName>
</protein>
<keyword evidence="5" id="KW-1185">Reference proteome</keyword>
<comment type="similarity">
    <text evidence="1">Belongs to the jacalin lectin family.</text>
</comment>
<accession>R0GTN3</accession>
<dbReference type="InterPro" id="IPR036404">
    <property type="entry name" value="Jacalin-like_lectin_dom_sf"/>
</dbReference>
<evidence type="ECO:0000259" key="3">
    <source>
        <dbReference type="PROSITE" id="PS51752"/>
    </source>
</evidence>
<name>R0GTN3_9BRAS</name>
<dbReference type="KEGG" id="crb:17899662"/>
<evidence type="ECO:0000313" key="4">
    <source>
        <dbReference type="EMBL" id="EOA39161.1"/>
    </source>
</evidence>
<dbReference type="OrthoDB" id="4325201at2759"/>
<dbReference type="CDD" id="cd09612">
    <property type="entry name" value="Jacalin"/>
    <property type="match status" value="2"/>
</dbReference>